<gene>
    <name evidence="6" type="ORF">LRX75_22785</name>
</gene>
<feature type="transmembrane region" description="Helical" evidence="5">
    <location>
        <begin position="9"/>
        <end position="30"/>
    </location>
</feature>
<evidence type="ECO:0000256" key="5">
    <source>
        <dbReference type="HAMAP-Rule" id="MF_00010"/>
    </source>
</evidence>
<evidence type="ECO:0000313" key="6">
    <source>
        <dbReference type="EMBL" id="MCD7111858.1"/>
    </source>
</evidence>
<dbReference type="NCBIfam" id="NF002586">
    <property type="entry name" value="PRK02237.1"/>
    <property type="match status" value="1"/>
</dbReference>
<evidence type="ECO:0000256" key="1">
    <source>
        <dbReference type="ARBA" id="ARBA00022475"/>
    </source>
</evidence>
<protein>
    <submittedName>
        <fullName evidence="6">YnfA family protein</fullName>
    </submittedName>
</protein>
<feature type="transmembrane region" description="Helical" evidence="5">
    <location>
        <begin position="36"/>
        <end position="53"/>
    </location>
</feature>
<evidence type="ECO:0000256" key="4">
    <source>
        <dbReference type="ARBA" id="ARBA00023136"/>
    </source>
</evidence>
<evidence type="ECO:0000256" key="2">
    <source>
        <dbReference type="ARBA" id="ARBA00022692"/>
    </source>
</evidence>
<name>A0A9X1NZ01_9HYPH</name>
<dbReference type="InterPro" id="IPR003844">
    <property type="entry name" value="UPF0060"/>
</dbReference>
<dbReference type="EMBL" id="JAJOZR010000023">
    <property type="protein sequence ID" value="MCD7111858.1"/>
    <property type="molecule type" value="Genomic_DNA"/>
</dbReference>
<sequence>MFALPLSTILLYALAALFEIAGCFSLWAWLRLGRSAFWLIPGIASLVAFAWLLTMSPQPAAGRSFAAYGGIYIAAAVLWMWLAEGVRPDRFDLAGVLLALAGTLVILMPSRG</sequence>
<dbReference type="Proteomes" id="UP001139089">
    <property type="component" value="Unassembled WGS sequence"/>
</dbReference>
<keyword evidence="1 5" id="KW-1003">Cell membrane</keyword>
<keyword evidence="4 5" id="KW-0472">Membrane</keyword>
<dbReference type="RefSeq" id="WP_231816874.1">
    <property type="nucleotide sequence ID" value="NZ_JAJOZR010000023.1"/>
</dbReference>
<keyword evidence="2 5" id="KW-0812">Transmembrane</keyword>
<dbReference type="InterPro" id="IPR037185">
    <property type="entry name" value="EmrE-like"/>
</dbReference>
<comment type="similarity">
    <text evidence="5">Belongs to the UPF0060 family.</text>
</comment>
<evidence type="ECO:0000256" key="3">
    <source>
        <dbReference type="ARBA" id="ARBA00022989"/>
    </source>
</evidence>
<feature type="transmembrane region" description="Helical" evidence="5">
    <location>
        <begin position="65"/>
        <end position="82"/>
    </location>
</feature>
<dbReference type="PANTHER" id="PTHR36116">
    <property type="entry name" value="UPF0060 MEMBRANE PROTEIN YNFA"/>
    <property type="match status" value="1"/>
</dbReference>
<dbReference type="HAMAP" id="MF_00010">
    <property type="entry name" value="UPF0060"/>
    <property type="match status" value="1"/>
</dbReference>
<dbReference type="PANTHER" id="PTHR36116:SF1">
    <property type="entry name" value="UPF0060 MEMBRANE PROTEIN YNFA"/>
    <property type="match status" value="1"/>
</dbReference>
<evidence type="ECO:0000313" key="7">
    <source>
        <dbReference type="Proteomes" id="UP001139089"/>
    </source>
</evidence>
<keyword evidence="7" id="KW-1185">Reference proteome</keyword>
<comment type="subcellular location">
    <subcellularLocation>
        <location evidence="5">Cell membrane</location>
        <topology evidence="5">Multi-pass membrane protein</topology>
    </subcellularLocation>
</comment>
<dbReference type="AlphaFoldDB" id="A0A9X1NZ01"/>
<accession>A0A9X1NZ01</accession>
<comment type="caution">
    <text evidence="6">The sequence shown here is derived from an EMBL/GenBank/DDBJ whole genome shotgun (WGS) entry which is preliminary data.</text>
</comment>
<dbReference type="Pfam" id="PF02694">
    <property type="entry name" value="UPF0060"/>
    <property type="match status" value="1"/>
</dbReference>
<feature type="transmembrane region" description="Helical" evidence="5">
    <location>
        <begin position="94"/>
        <end position="110"/>
    </location>
</feature>
<reference evidence="6" key="1">
    <citation type="submission" date="2021-12" db="EMBL/GenBank/DDBJ databases">
        <authorList>
            <person name="Li Y."/>
        </authorList>
    </citation>
    <scope>NUCLEOTIDE SEQUENCE</scope>
    <source>
        <strain evidence="6">DKSPLA3</strain>
    </source>
</reference>
<dbReference type="SUPFAM" id="SSF103481">
    <property type="entry name" value="Multidrug resistance efflux transporter EmrE"/>
    <property type="match status" value="1"/>
</dbReference>
<proteinExistence type="inferred from homology"/>
<dbReference type="GO" id="GO:0005886">
    <property type="term" value="C:plasma membrane"/>
    <property type="evidence" value="ECO:0007669"/>
    <property type="project" value="UniProtKB-SubCell"/>
</dbReference>
<organism evidence="6 7">
    <name type="scientific">Rhizobium quercicola</name>
    <dbReference type="NCBI Taxonomy" id="2901226"/>
    <lineage>
        <taxon>Bacteria</taxon>
        <taxon>Pseudomonadati</taxon>
        <taxon>Pseudomonadota</taxon>
        <taxon>Alphaproteobacteria</taxon>
        <taxon>Hyphomicrobiales</taxon>
        <taxon>Rhizobiaceae</taxon>
        <taxon>Rhizobium/Agrobacterium group</taxon>
        <taxon>Rhizobium</taxon>
    </lineage>
</organism>
<keyword evidence="3 5" id="KW-1133">Transmembrane helix</keyword>